<accession>R9AVU8</accession>
<keyword evidence="17" id="KW-1185">Reference proteome</keyword>
<gene>
    <name evidence="16" type="ORF">J056_002309</name>
</gene>
<dbReference type="InterPro" id="IPR005103">
    <property type="entry name" value="AA9_LPMO"/>
</dbReference>
<evidence type="ECO:0000256" key="4">
    <source>
        <dbReference type="ARBA" id="ARBA00023002"/>
    </source>
</evidence>
<keyword evidence="2" id="KW-0479">Metal-binding</keyword>
<feature type="compositionally biased region" description="Polar residues" evidence="13">
    <location>
        <begin position="273"/>
        <end position="284"/>
    </location>
</feature>
<evidence type="ECO:0000256" key="11">
    <source>
        <dbReference type="ARBA" id="ARBA00045077"/>
    </source>
</evidence>
<feature type="compositionally biased region" description="Low complexity" evidence="13">
    <location>
        <begin position="323"/>
        <end position="342"/>
    </location>
</feature>
<proteinExistence type="inferred from homology"/>
<keyword evidence="9" id="KW-0624">Polysaccharide degradation</keyword>
<evidence type="ECO:0000313" key="16">
    <source>
        <dbReference type="EMBL" id="EOR04231.1"/>
    </source>
</evidence>
<feature type="compositionally biased region" description="Low complexity" evidence="13">
    <location>
        <begin position="249"/>
        <end position="266"/>
    </location>
</feature>
<evidence type="ECO:0000259" key="15">
    <source>
        <dbReference type="Pfam" id="PF03443"/>
    </source>
</evidence>
<keyword evidence="14" id="KW-0732">Signal</keyword>
<dbReference type="Gene3D" id="2.70.50.70">
    <property type="match status" value="1"/>
</dbReference>
<evidence type="ECO:0000256" key="3">
    <source>
        <dbReference type="ARBA" id="ARBA00023001"/>
    </source>
</evidence>
<feature type="compositionally biased region" description="Low complexity" evidence="13">
    <location>
        <begin position="285"/>
        <end position="307"/>
    </location>
</feature>
<dbReference type="GO" id="GO:0004497">
    <property type="term" value="F:monooxygenase activity"/>
    <property type="evidence" value="ECO:0007669"/>
    <property type="project" value="UniProtKB-KW"/>
</dbReference>
<name>R9AVU8_WALI9</name>
<feature type="compositionally biased region" description="Gly residues" evidence="13">
    <location>
        <begin position="239"/>
        <end position="248"/>
    </location>
</feature>
<evidence type="ECO:0000256" key="14">
    <source>
        <dbReference type="SAM" id="SignalP"/>
    </source>
</evidence>
<dbReference type="InterPro" id="IPR049892">
    <property type="entry name" value="AA9"/>
</dbReference>
<protein>
    <recommendedName>
        <fullName evidence="12">lytic cellulose monooxygenase (C4-dehydrogenating)</fullName>
        <ecNumber evidence="12">1.14.99.56</ecNumber>
    </recommendedName>
</protein>
<feature type="signal peptide" evidence="14">
    <location>
        <begin position="1"/>
        <end position="16"/>
    </location>
</feature>
<comment type="catalytic activity">
    <reaction evidence="11">
        <text>[(1-&gt;4)-beta-D-glucosyl]n+m + reduced acceptor + O2 = 4-dehydro-beta-D-glucosyl-[(1-&gt;4)-beta-D-glucosyl]n-1 + [(1-&gt;4)-beta-D-glucosyl]m + acceptor + H2O.</text>
        <dbReference type="EC" id="1.14.99.56"/>
    </reaction>
</comment>
<evidence type="ECO:0000256" key="7">
    <source>
        <dbReference type="ARBA" id="ARBA00023157"/>
    </source>
</evidence>
<dbReference type="PANTHER" id="PTHR33353">
    <property type="entry name" value="PUTATIVE (AFU_ORTHOLOGUE AFUA_1G12560)-RELATED"/>
    <property type="match status" value="1"/>
</dbReference>
<evidence type="ECO:0000256" key="6">
    <source>
        <dbReference type="ARBA" id="ARBA00023033"/>
    </source>
</evidence>
<evidence type="ECO:0000256" key="13">
    <source>
        <dbReference type="SAM" id="MobiDB-lite"/>
    </source>
</evidence>
<keyword evidence="3" id="KW-0136">Cellulose degradation</keyword>
<keyword evidence="4" id="KW-0560">Oxidoreductase</keyword>
<dbReference type="RefSeq" id="XP_009266448.1">
    <property type="nucleotide sequence ID" value="XM_009268173.1"/>
</dbReference>
<sequence length="405" mass="43551">MVNAFVALSLASSALAHGVVSYIDVNGQGFNGPDPNQSSQNAPEWTSGINPIKDPYSSDMFCGPNSSPNSVATIGAGSTMTLWWEETAQQQWPHNTGPIITYMAQCTTDCANMNADSAKWFKIDQVGFENGQWKQASLMNGGGYQVTIPEDLAAGDYLMRTEIISLHASRPQYYPRCVSWTITGDGSNTYSDDATATFPGTYSWSDAGLASSGSDIYNVQSDSAYQFPGPELITVGQGAASGGGGDGTSDGSDNSDNSTSSATQSNFKKFAPAQSSANVHAQQVDQGNQGNGNSDNGSNDGSNNNSNDYDDADENDGSAQQDKGSGQQNNNANQKNNSGQQATAEQDCESQWTQCNNDWVPGTAYSCQDEFVSCRGQVQRRLVDDDKMKRMKVKRDQHNRRRFHH</sequence>
<dbReference type="CDD" id="cd21175">
    <property type="entry name" value="LPMO_AA9"/>
    <property type="match status" value="1"/>
</dbReference>
<dbReference type="EC" id="1.14.99.56" evidence="12"/>
<evidence type="ECO:0000256" key="5">
    <source>
        <dbReference type="ARBA" id="ARBA00023008"/>
    </source>
</evidence>
<feature type="domain" description="Auxiliary Activity family 9 catalytic" evidence="15">
    <location>
        <begin position="17"/>
        <end position="218"/>
    </location>
</feature>
<keyword evidence="6" id="KW-0503">Monooxygenase</keyword>
<dbReference type="OrthoDB" id="4849160at2759"/>
<dbReference type="GO" id="GO:0046872">
    <property type="term" value="F:metal ion binding"/>
    <property type="evidence" value="ECO:0007669"/>
    <property type="project" value="UniProtKB-KW"/>
</dbReference>
<dbReference type="OMA" id="YANEDEC"/>
<dbReference type="eggNOG" id="ENOG502QVRD">
    <property type="taxonomic scope" value="Eukaryota"/>
</dbReference>
<reference evidence="17" key="1">
    <citation type="journal article" date="2013" name="BMC Genomics">
        <title>Genome and transcriptome sequencing of the halophilic fungus Wallemia ichthyophaga: haloadaptations present and absent.</title>
        <authorList>
            <person name="Zajc J."/>
            <person name="Liu Y."/>
            <person name="Dai W."/>
            <person name="Yang Z."/>
            <person name="Hu J."/>
            <person name="Gostincar C."/>
            <person name="Gunde-Cimerman N."/>
        </authorList>
    </citation>
    <scope>NUCLEOTIDE SEQUENCE [LARGE SCALE GENOMIC DNA]</scope>
    <source>
        <strain evidence="17">EXF-994 / CBS 113033</strain>
    </source>
</reference>
<dbReference type="AlphaFoldDB" id="R9AVU8"/>
<evidence type="ECO:0000256" key="9">
    <source>
        <dbReference type="ARBA" id="ARBA00023326"/>
    </source>
</evidence>
<keyword evidence="7" id="KW-1015">Disulfide bond</keyword>
<dbReference type="PANTHER" id="PTHR33353:SF6">
    <property type="entry name" value="ENDOGLUCANASE IV"/>
    <property type="match status" value="1"/>
</dbReference>
<dbReference type="Proteomes" id="UP000014064">
    <property type="component" value="Unassembled WGS sequence"/>
</dbReference>
<evidence type="ECO:0000256" key="1">
    <source>
        <dbReference type="ARBA" id="ARBA00001973"/>
    </source>
</evidence>
<dbReference type="EMBL" id="KE007225">
    <property type="protein sequence ID" value="EOR04231.1"/>
    <property type="molecule type" value="Genomic_DNA"/>
</dbReference>
<evidence type="ECO:0000256" key="10">
    <source>
        <dbReference type="ARBA" id="ARBA00044502"/>
    </source>
</evidence>
<evidence type="ECO:0000256" key="2">
    <source>
        <dbReference type="ARBA" id="ARBA00022723"/>
    </source>
</evidence>
<feature type="chain" id="PRO_5004480569" description="lytic cellulose monooxygenase (C4-dehydrogenating)" evidence="14">
    <location>
        <begin position="17"/>
        <end position="405"/>
    </location>
</feature>
<evidence type="ECO:0000256" key="12">
    <source>
        <dbReference type="ARBA" id="ARBA00047174"/>
    </source>
</evidence>
<comment type="cofactor">
    <cofactor evidence="1">
        <name>Cu(2+)</name>
        <dbReference type="ChEBI" id="CHEBI:29036"/>
    </cofactor>
</comment>
<comment type="similarity">
    <text evidence="10">Belongs to the polysaccharide monooxygenase AA9 family.</text>
</comment>
<dbReference type="GeneID" id="20375261"/>
<dbReference type="KEGG" id="wic:J056_002309"/>
<evidence type="ECO:0000256" key="8">
    <source>
        <dbReference type="ARBA" id="ARBA00023277"/>
    </source>
</evidence>
<keyword evidence="5" id="KW-0186">Copper</keyword>
<dbReference type="Pfam" id="PF03443">
    <property type="entry name" value="AA9"/>
    <property type="match status" value="1"/>
</dbReference>
<dbReference type="HOGENOM" id="CLU_031730_2_0_1"/>
<dbReference type="GO" id="GO:0030245">
    <property type="term" value="P:cellulose catabolic process"/>
    <property type="evidence" value="ECO:0007669"/>
    <property type="project" value="UniProtKB-KW"/>
</dbReference>
<evidence type="ECO:0000313" key="17">
    <source>
        <dbReference type="Proteomes" id="UP000014064"/>
    </source>
</evidence>
<feature type="region of interest" description="Disordered" evidence="13">
    <location>
        <begin position="228"/>
        <end position="345"/>
    </location>
</feature>
<keyword evidence="8" id="KW-0119">Carbohydrate metabolism</keyword>
<dbReference type="STRING" id="1299270.R9AVU8"/>
<organism evidence="16 17">
    <name type="scientific">Wallemia ichthyophaga (strain EXF-994 / CBS 113033)</name>
    <dbReference type="NCBI Taxonomy" id="1299270"/>
    <lineage>
        <taxon>Eukaryota</taxon>
        <taxon>Fungi</taxon>
        <taxon>Dikarya</taxon>
        <taxon>Basidiomycota</taxon>
        <taxon>Wallemiomycotina</taxon>
        <taxon>Wallemiomycetes</taxon>
        <taxon>Wallemiales</taxon>
        <taxon>Wallemiaceae</taxon>
        <taxon>Wallemia</taxon>
    </lineage>
</organism>